<evidence type="ECO:0000313" key="1">
    <source>
        <dbReference type="EMBL" id="RZC59147.1"/>
    </source>
</evidence>
<evidence type="ECO:0000313" key="2">
    <source>
        <dbReference type="Proteomes" id="UP000316621"/>
    </source>
</evidence>
<proteinExistence type="predicted"/>
<name>A0A4Y7JEB0_PAPSO</name>
<dbReference type="AlphaFoldDB" id="A0A4Y7JEB0"/>
<dbReference type="Proteomes" id="UP000316621">
    <property type="component" value="Chromosome 4"/>
</dbReference>
<dbReference type="EMBL" id="CM010718">
    <property type="protein sequence ID" value="RZC59147.1"/>
    <property type="molecule type" value="Genomic_DNA"/>
</dbReference>
<gene>
    <name evidence="1" type="ORF">C5167_006451</name>
</gene>
<keyword evidence="2" id="KW-1185">Reference proteome</keyword>
<accession>A0A4Y7JEB0</accession>
<sequence>MLSKAIGCTIVEFLKLTFLGVWDEPVDRGDMKNLLLNQARPFEHSPLVIYYIHAIAASSSRVDFQ</sequence>
<organism evidence="1 2">
    <name type="scientific">Papaver somniferum</name>
    <name type="common">Opium poppy</name>
    <dbReference type="NCBI Taxonomy" id="3469"/>
    <lineage>
        <taxon>Eukaryota</taxon>
        <taxon>Viridiplantae</taxon>
        <taxon>Streptophyta</taxon>
        <taxon>Embryophyta</taxon>
        <taxon>Tracheophyta</taxon>
        <taxon>Spermatophyta</taxon>
        <taxon>Magnoliopsida</taxon>
        <taxon>Ranunculales</taxon>
        <taxon>Papaveraceae</taxon>
        <taxon>Papaveroideae</taxon>
        <taxon>Papaver</taxon>
    </lineage>
</organism>
<dbReference type="Gramene" id="RZC59147">
    <property type="protein sequence ID" value="RZC59147"/>
    <property type="gene ID" value="C5167_006451"/>
</dbReference>
<reference evidence="1 2" key="1">
    <citation type="journal article" date="2018" name="Science">
        <title>The opium poppy genome and morphinan production.</title>
        <authorList>
            <person name="Guo L."/>
            <person name="Winzer T."/>
            <person name="Yang X."/>
            <person name="Li Y."/>
            <person name="Ning Z."/>
            <person name="He Z."/>
            <person name="Teodor R."/>
            <person name="Lu Y."/>
            <person name="Bowser T.A."/>
            <person name="Graham I.A."/>
            <person name="Ye K."/>
        </authorList>
    </citation>
    <scope>NUCLEOTIDE SEQUENCE [LARGE SCALE GENOMIC DNA]</scope>
    <source>
        <strain evidence="2">cv. HN1</strain>
        <tissue evidence="1">Leaves</tissue>
    </source>
</reference>
<protein>
    <submittedName>
        <fullName evidence="1">Uncharacterized protein</fullName>
    </submittedName>
</protein>